<evidence type="ECO:0000313" key="7">
    <source>
        <dbReference type="EMBL" id="SDM28170.1"/>
    </source>
</evidence>
<dbReference type="RefSeq" id="WP_233342386.1">
    <property type="nucleotide sequence ID" value="NZ_FNHG01000008.1"/>
</dbReference>
<dbReference type="AlphaFoldDB" id="A0A1G9RYS9"/>
<feature type="transmembrane region" description="Helical" evidence="5">
    <location>
        <begin position="134"/>
        <end position="154"/>
    </location>
</feature>
<feature type="transmembrane region" description="Helical" evidence="5">
    <location>
        <begin position="189"/>
        <end position="208"/>
    </location>
</feature>
<evidence type="ECO:0000256" key="5">
    <source>
        <dbReference type="SAM" id="Phobius"/>
    </source>
</evidence>
<name>A0A1G9RYS9_9PROT</name>
<keyword evidence="3 5" id="KW-1133">Transmembrane helix</keyword>
<dbReference type="GO" id="GO:0016020">
    <property type="term" value="C:membrane"/>
    <property type="evidence" value="ECO:0007669"/>
    <property type="project" value="UniProtKB-SubCell"/>
</dbReference>
<evidence type="ECO:0000259" key="6">
    <source>
        <dbReference type="Pfam" id="PF00892"/>
    </source>
</evidence>
<dbReference type="SUPFAM" id="SSF103481">
    <property type="entry name" value="Multidrug resistance efflux transporter EmrE"/>
    <property type="match status" value="2"/>
</dbReference>
<dbReference type="EMBL" id="FNHG01000008">
    <property type="protein sequence ID" value="SDM28170.1"/>
    <property type="molecule type" value="Genomic_DNA"/>
</dbReference>
<dbReference type="PANTHER" id="PTHR32322">
    <property type="entry name" value="INNER MEMBRANE TRANSPORTER"/>
    <property type="match status" value="1"/>
</dbReference>
<feature type="transmembrane region" description="Helical" evidence="5">
    <location>
        <begin position="275"/>
        <end position="291"/>
    </location>
</feature>
<feature type="domain" description="EamA" evidence="6">
    <location>
        <begin position="15"/>
        <end position="146"/>
    </location>
</feature>
<feature type="transmembrane region" description="Helical" evidence="5">
    <location>
        <begin position="160"/>
        <end position="182"/>
    </location>
</feature>
<feature type="domain" description="EamA" evidence="6">
    <location>
        <begin position="163"/>
        <end position="290"/>
    </location>
</feature>
<feature type="transmembrane region" description="Helical" evidence="5">
    <location>
        <begin position="220"/>
        <end position="243"/>
    </location>
</feature>
<proteinExistence type="predicted"/>
<dbReference type="PANTHER" id="PTHR32322:SF9">
    <property type="entry name" value="AMINO-ACID METABOLITE EFFLUX PUMP-RELATED"/>
    <property type="match status" value="1"/>
</dbReference>
<feature type="transmembrane region" description="Helical" evidence="5">
    <location>
        <begin position="42"/>
        <end position="60"/>
    </location>
</feature>
<evidence type="ECO:0000313" key="8">
    <source>
        <dbReference type="Proteomes" id="UP000199759"/>
    </source>
</evidence>
<gene>
    <name evidence="7" type="ORF">SAMN04488568_10838</name>
</gene>
<evidence type="ECO:0000256" key="3">
    <source>
        <dbReference type="ARBA" id="ARBA00022989"/>
    </source>
</evidence>
<dbReference type="InterPro" id="IPR037185">
    <property type="entry name" value="EmrE-like"/>
</dbReference>
<evidence type="ECO:0000256" key="4">
    <source>
        <dbReference type="ARBA" id="ARBA00023136"/>
    </source>
</evidence>
<dbReference type="Proteomes" id="UP000199759">
    <property type="component" value="Unassembled WGS sequence"/>
</dbReference>
<dbReference type="PRINTS" id="PR01414">
    <property type="entry name" value="CCMBBIOGNSIS"/>
</dbReference>
<reference evidence="7 8" key="1">
    <citation type="submission" date="2016-10" db="EMBL/GenBank/DDBJ databases">
        <authorList>
            <person name="de Groot N.N."/>
        </authorList>
    </citation>
    <scope>NUCLEOTIDE SEQUENCE [LARGE SCALE GENOMIC DNA]</scope>
    <source>
        <strain evidence="7 8">DSM 16077</strain>
    </source>
</reference>
<organism evidence="7 8">
    <name type="scientific">Maricaulis salignorans</name>
    <dbReference type="NCBI Taxonomy" id="144026"/>
    <lineage>
        <taxon>Bacteria</taxon>
        <taxon>Pseudomonadati</taxon>
        <taxon>Pseudomonadota</taxon>
        <taxon>Alphaproteobacteria</taxon>
        <taxon>Maricaulales</taxon>
        <taxon>Maricaulaceae</taxon>
        <taxon>Maricaulis</taxon>
    </lineage>
</organism>
<keyword evidence="4 5" id="KW-0472">Membrane</keyword>
<sequence>MTRPLHHPTLRDWAMLIILTLLWGSAYAFIKHAVISFSPSALILVRIAGAAILLTGWTYARGHRLPPLNDKRWLWFGALGLFGNTAPFFLISWGQQTIDSSLTGILIATMPLTTIALAHVFVPGERMNARRLAGFLIGFAGVVVLLGPVALQGLGGSGLVAQIGVLGAAICYGINAVLARLLPDTPPSLSGAGMLIMGALLSLPFGIWDLTHMPAAPVSAWMSVFWLAIGPTALASVLLMQIARTAGPSFLATVNYMTPIAAVATGLLIGETLGWTALLALAIILAGVWIARKKAVLPPPV</sequence>
<feature type="transmembrane region" description="Helical" evidence="5">
    <location>
        <begin position="12"/>
        <end position="30"/>
    </location>
</feature>
<evidence type="ECO:0000256" key="1">
    <source>
        <dbReference type="ARBA" id="ARBA00004141"/>
    </source>
</evidence>
<feature type="transmembrane region" description="Helical" evidence="5">
    <location>
        <begin position="250"/>
        <end position="269"/>
    </location>
</feature>
<accession>A0A1G9RYS9</accession>
<feature type="transmembrane region" description="Helical" evidence="5">
    <location>
        <begin position="100"/>
        <end position="122"/>
    </location>
</feature>
<comment type="subcellular location">
    <subcellularLocation>
        <location evidence="1">Membrane</location>
        <topology evidence="1">Multi-pass membrane protein</topology>
    </subcellularLocation>
</comment>
<keyword evidence="2 5" id="KW-0812">Transmembrane</keyword>
<evidence type="ECO:0000256" key="2">
    <source>
        <dbReference type="ARBA" id="ARBA00022692"/>
    </source>
</evidence>
<protein>
    <submittedName>
        <fullName evidence="7">Permease of the drug/metabolite transporter (DMT) superfamily</fullName>
    </submittedName>
</protein>
<feature type="transmembrane region" description="Helical" evidence="5">
    <location>
        <begin position="72"/>
        <end position="94"/>
    </location>
</feature>
<dbReference type="InterPro" id="IPR000620">
    <property type="entry name" value="EamA_dom"/>
</dbReference>
<keyword evidence="8" id="KW-1185">Reference proteome</keyword>
<dbReference type="Pfam" id="PF00892">
    <property type="entry name" value="EamA"/>
    <property type="match status" value="2"/>
</dbReference>
<dbReference type="InterPro" id="IPR050638">
    <property type="entry name" value="AA-Vitamin_Transporters"/>
</dbReference>
<dbReference type="STRING" id="144026.SAMN04488568_10838"/>